<dbReference type="Pfam" id="PF08240">
    <property type="entry name" value="ADH_N"/>
    <property type="match status" value="1"/>
</dbReference>
<dbReference type="PANTHER" id="PTHR45033">
    <property type="match status" value="1"/>
</dbReference>
<keyword evidence="3" id="KW-1185">Reference proteome</keyword>
<dbReference type="InterPro" id="IPR011032">
    <property type="entry name" value="GroES-like_sf"/>
</dbReference>
<protein>
    <submittedName>
        <fullName evidence="2">Zinc-binding dehydrogenase</fullName>
    </submittedName>
</protein>
<dbReference type="RefSeq" id="WP_377936864.1">
    <property type="nucleotide sequence ID" value="NZ_JBHUMF010000031.1"/>
</dbReference>
<dbReference type="InterPro" id="IPR013154">
    <property type="entry name" value="ADH-like_N"/>
</dbReference>
<dbReference type="SMART" id="SM00829">
    <property type="entry name" value="PKS_ER"/>
    <property type="match status" value="1"/>
</dbReference>
<dbReference type="Gene3D" id="3.40.50.720">
    <property type="entry name" value="NAD(P)-binding Rossmann-like Domain"/>
    <property type="match status" value="1"/>
</dbReference>
<dbReference type="InterPro" id="IPR036291">
    <property type="entry name" value="NAD(P)-bd_dom_sf"/>
</dbReference>
<dbReference type="InterPro" id="IPR013149">
    <property type="entry name" value="ADH-like_C"/>
</dbReference>
<comment type="caution">
    <text evidence="2">The sequence shown here is derived from an EMBL/GenBank/DDBJ whole genome shotgun (WGS) entry which is preliminary data.</text>
</comment>
<name>A0ABW5RUL1_9BACI</name>
<dbReference type="PANTHER" id="PTHR45033:SF3">
    <property type="entry name" value="DEHYDROGENASE, PUTATIVE (AFU_ORTHOLOGUE AFUA_2G13270)-RELATED"/>
    <property type="match status" value="1"/>
</dbReference>
<dbReference type="InterPro" id="IPR020843">
    <property type="entry name" value="ER"/>
</dbReference>
<dbReference type="Proteomes" id="UP001597506">
    <property type="component" value="Unassembled WGS sequence"/>
</dbReference>
<accession>A0ABW5RUL1</accession>
<dbReference type="Pfam" id="PF00107">
    <property type="entry name" value="ADH_zinc_N"/>
    <property type="match status" value="1"/>
</dbReference>
<organism evidence="2 3">
    <name type="scientific">Bacillus seohaeanensis</name>
    <dbReference type="NCBI Taxonomy" id="284580"/>
    <lineage>
        <taxon>Bacteria</taxon>
        <taxon>Bacillati</taxon>
        <taxon>Bacillota</taxon>
        <taxon>Bacilli</taxon>
        <taxon>Bacillales</taxon>
        <taxon>Bacillaceae</taxon>
        <taxon>Bacillus</taxon>
    </lineage>
</organism>
<dbReference type="SUPFAM" id="SSF51735">
    <property type="entry name" value="NAD(P)-binding Rossmann-fold domains"/>
    <property type="match status" value="1"/>
</dbReference>
<evidence type="ECO:0000313" key="3">
    <source>
        <dbReference type="Proteomes" id="UP001597506"/>
    </source>
</evidence>
<reference evidence="3" key="1">
    <citation type="journal article" date="2019" name="Int. J. Syst. Evol. Microbiol.">
        <title>The Global Catalogue of Microorganisms (GCM) 10K type strain sequencing project: providing services to taxonomists for standard genome sequencing and annotation.</title>
        <authorList>
            <consortium name="The Broad Institute Genomics Platform"/>
            <consortium name="The Broad Institute Genome Sequencing Center for Infectious Disease"/>
            <person name="Wu L."/>
            <person name="Ma J."/>
        </authorList>
    </citation>
    <scope>NUCLEOTIDE SEQUENCE [LARGE SCALE GENOMIC DNA]</scope>
    <source>
        <strain evidence="3">KCTC 3913</strain>
    </source>
</reference>
<evidence type="ECO:0000313" key="2">
    <source>
        <dbReference type="EMBL" id="MFD2682157.1"/>
    </source>
</evidence>
<proteinExistence type="predicted"/>
<dbReference type="Gene3D" id="3.90.180.10">
    <property type="entry name" value="Medium-chain alcohol dehydrogenases, catalytic domain"/>
    <property type="match status" value="1"/>
</dbReference>
<feature type="domain" description="Enoyl reductase (ER)" evidence="1">
    <location>
        <begin position="10"/>
        <end position="327"/>
    </location>
</feature>
<gene>
    <name evidence="2" type="ORF">ACFSUL_15565</name>
</gene>
<dbReference type="EMBL" id="JBHUMF010000031">
    <property type="protein sequence ID" value="MFD2682157.1"/>
    <property type="molecule type" value="Genomic_DNA"/>
</dbReference>
<sequence length="331" mass="36503">MKAVVHEGQAGINGLSYREMEEPKVGETEVKVKLKAAGLNRRDIMVLTRHKEDQPPLIVGSDGAGIIEEVGSGVSNFNVGDEVIINPSLGWKEKSAVPPKGFEIVGLPDHGTFAEKIVLPVDNVEKKPAHLSWEEASVLSLAAITAYRVLFTRGNVTADDTVMIPGIGSGVATFLLLFAKKVGARVIVTSRSKEKQKKALELGADLAIDTYSDWNKELKDEKVSLLIESIGRATFNKSINIIERGGTIVTFGATTEDEVNIDMRHFFYGQYNLLGSTMGSREEMHEMLAFIEKHEIKPIVDKTFLPEDFEEAFHYLKESQNFGKVTFSFTS</sequence>
<dbReference type="SUPFAM" id="SSF50129">
    <property type="entry name" value="GroES-like"/>
    <property type="match status" value="1"/>
</dbReference>
<evidence type="ECO:0000259" key="1">
    <source>
        <dbReference type="SMART" id="SM00829"/>
    </source>
</evidence>
<dbReference type="InterPro" id="IPR052711">
    <property type="entry name" value="Zinc_ADH-like"/>
</dbReference>